<gene>
    <name evidence="1" type="ORF">SAMN05421504_103413</name>
</gene>
<dbReference type="STRING" id="589385.SAMN05421504_103413"/>
<name>A0A1H3DJ00_9PSEU</name>
<evidence type="ECO:0000313" key="2">
    <source>
        <dbReference type="Proteomes" id="UP000199515"/>
    </source>
</evidence>
<keyword evidence="2" id="KW-1185">Reference proteome</keyword>
<protein>
    <submittedName>
        <fullName evidence="1">Uncharacterized protein</fullName>
    </submittedName>
</protein>
<sequence length="89" mass="9789">MERRQGREVNLHCGVCGSERLTPPGEIQVPGTSAVTFTLKPRAGMFKSRPKLDITKARACRDCGTIFPVVSRTLLARHLDEGSTEDYGD</sequence>
<dbReference type="Proteomes" id="UP000199515">
    <property type="component" value="Unassembled WGS sequence"/>
</dbReference>
<evidence type="ECO:0000313" key="1">
    <source>
        <dbReference type="EMBL" id="SDX66463.1"/>
    </source>
</evidence>
<organism evidence="1 2">
    <name type="scientific">Amycolatopsis xylanica</name>
    <dbReference type="NCBI Taxonomy" id="589385"/>
    <lineage>
        <taxon>Bacteria</taxon>
        <taxon>Bacillati</taxon>
        <taxon>Actinomycetota</taxon>
        <taxon>Actinomycetes</taxon>
        <taxon>Pseudonocardiales</taxon>
        <taxon>Pseudonocardiaceae</taxon>
        <taxon>Amycolatopsis</taxon>
    </lineage>
</organism>
<dbReference type="AlphaFoldDB" id="A0A1H3DJ00"/>
<proteinExistence type="predicted"/>
<reference evidence="1 2" key="1">
    <citation type="submission" date="2016-10" db="EMBL/GenBank/DDBJ databases">
        <authorList>
            <person name="de Groot N.N."/>
        </authorList>
    </citation>
    <scope>NUCLEOTIDE SEQUENCE [LARGE SCALE GENOMIC DNA]</scope>
    <source>
        <strain evidence="1 2">CPCC 202699</strain>
    </source>
</reference>
<accession>A0A1H3DJ00</accession>
<dbReference type="EMBL" id="FNON01000003">
    <property type="protein sequence ID" value="SDX66463.1"/>
    <property type="molecule type" value="Genomic_DNA"/>
</dbReference>